<gene>
    <name evidence="1" type="ORF">SAMN04488561_6888</name>
</gene>
<dbReference type="EMBL" id="FNUC01000004">
    <property type="protein sequence ID" value="SEF18817.1"/>
    <property type="molecule type" value="Genomic_DNA"/>
</dbReference>
<accession>A0A1H5Q0Q4</accession>
<evidence type="ECO:0000313" key="1">
    <source>
        <dbReference type="EMBL" id="SEF18817.1"/>
    </source>
</evidence>
<reference evidence="2" key="1">
    <citation type="submission" date="2016-10" db="EMBL/GenBank/DDBJ databases">
        <authorList>
            <person name="Varghese N."/>
            <person name="Submissions S."/>
        </authorList>
    </citation>
    <scope>NUCLEOTIDE SEQUENCE [LARGE SCALE GENOMIC DNA]</scope>
    <source>
        <strain evidence="2">DSM 45237</strain>
    </source>
</reference>
<dbReference type="InterPro" id="IPR007325">
    <property type="entry name" value="KFase/CYL"/>
</dbReference>
<dbReference type="PANTHER" id="PTHR34861">
    <property type="match status" value="1"/>
</dbReference>
<dbReference type="Proteomes" id="UP000181980">
    <property type="component" value="Unassembled WGS sequence"/>
</dbReference>
<dbReference type="RefSeq" id="WP_083288624.1">
    <property type="nucleotide sequence ID" value="NZ_FNUC01000004.1"/>
</dbReference>
<dbReference type="GO" id="GO:0004061">
    <property type="term" value="F:arylformamidase activity"/>
    <property type="evidence" value="ECO:0007669"/>
    <property type="project" value="InterPro"/>
</dbReference>
<dbReference type="InterPro" id="IPR037175">
    <property type="entry name" value="KFase_sf"/>
</dbReference>
<sequence>MIDEDDRLRRLFAACSNAGRWGDDDELGTLNFITPAVRRAALHEVRLGESVSIGLDLDVHPSSKNTDPLVHVVDPYERDPLAARDRIEIAAHGFSVTHLDAVAHVFWEGTAYNGRGAREILGERGLRFGSVHAARDGIVTRGVLLNVAAARGVPWLEPGERVGVADLEAAEALAGARVGSGDAVFAHVGLGRREREQGPEDPSLRAGLDAQCLAWLHEREVAVWSGDCVERLPYPSTAMPLPLHQIGLAAMGLCLLDCPDMDALTAACAAHRRATFALVIAPLRVPGGTGTPVNPLALF</sequence>
<organism evidence="1 2">
    <name type="scientific">Jiangella alba</name>
    <dbReference type="NCBI Taxonomy" id="561176"/>
    <lineage>
        <taxon>Bacteria</taxon>
        <taxon>Bacillati</taxon>
        <taxon>Actinomycetota</taxon>
        <taxon>Actinomycetes</taxon>
        <taxon>Jiangellales</taxon>
        <taxon>Jiangellaceae</taxon>
        <taxon>Jiangella</taxon>
    </lineage>
</organism>
<keyword evidence="2" id="KW-1185">Reference proteome</keyword>
<dbReference type="OrthoDB" id="7067800at2"/>
<dbReference type="AlphaFoldDB" id="A0A1H5Q0Q4"/>
<dbReference type="PANTHER" id="PTHR34861:SF10">
    <property type="entry name" value="CYCLASE"/>
    <property type="match status" value="1"/>
</dbReference>
<dbReference type="GO" id="GO:0019441">
    <property type="term" value="P:L-tryptophan catabolic process to kynurenine"/>
    <property type="evidence" value="ECO:0007669"/>
    <property type="project" value="InterPro"/>
</dbReference>
<dbReference type="Pfam" id="PF04199">
    <property type="entry name" value="Cyclase"/>
    <property type="match status" value="1"/>
</dbReference>
<evidence type="ECO:0000313" key="2">
    <source>
        <dbReference type="Proteomes" id="UP000181980"/>
    </source>
</evidence>
<name>A0A1H5Q0Q4_9ACTN</name>
<dbReference type="Gene3D" id="3.50.30.50">
    <property type="entry name" value="Putative cyclase"/>
    <property type="match status" value="1"/>
</dbReference>
<dbReference type="STRING" id="561176.SAMN04488561_6888"/>
<dbReference type="SUPFAM" id="SSF102198">
    <property type="entry name" value="Putative cyclase"/>
    <property type="match status" value="1"/>
</dbReference>
<protein>
    <submittedName>
        <fullName evidence="1">Kynurenine formamidase</fullName>
    </submittedName>
</protein>
<proteinExistence type="predicted"/>